<comment type="caution">
    <text evidence="1">The sequence shown here is derived from an EMBL/GenBank/DDBJ whole genome shotgun (WGS) entry which is preliminary data.</text>
</comment>
<organism evidence="1 2">
    <name type="scientific">Chitinophaga parva</name>
    <dbReference type="NCBI Taxonomy" id="2169414"/>
    <lineage>
        <taxon>Bacteria</taxon>
        <taxon>Pseudomonadati</taxon>
        <taxon>Bacteroidota</taxon>
        <taxon>Chitinophagia</taxon>
        <taxon>Chitinophagales</taxon>
        <taxon>Chitinophagaceae</taxon>
        <taxon>Chitinophaga</taxon>
    </lineage>
</organism>
<name>A0A2T7BK97_9BACT</name>
<accession>A0A2T7BK97</accession>
<dbReference type="EMBL" id="QCYK01000001">
    <property type="protein sequence ID" value="PUZ28103.1"/>
    <property type="molecule type" value="Genomic_DNA"/>
</dbReference>
<proteinExistence type="predicted"/>
<gene>
    <name evidence="1" type="ORF">DCC81_01060</name>
</gene>
<reference evidence="1 2" key="1">
    <citation type="submission" date="2018-04" db="EMBL/GenBank/DDBJ databases">
        <title>Chitinophaga fuyangensis sp. nov., isolated from soil in a chemical factory.</title>
        <authorList>
            <person name="Chen K."/>
        </authorList>
    </citation>
    <scope>NUCLEOTIDE SEQUENCE [LARGE SCALE GENOMIC DNA]</scope>
    <source>
        <strain evidence="1 2">LY-1</strain>
    </source>
</reference>
<evidence type="ECO:0000313" key="2">
    <source>
        <dbReference type="Proteomes" id="UP000244450"/>
    </source>
</evidence>
<dbReference type="AlphaFoldDB" id="A0A2T7BK97"/>
<dbReference type="RefSeq" id="WP_108684744.1">
    <property type="nucleotide sequence ID" value="NZ_QCYK01000001.1"/>
</dbReference>
<keyword evidence="2" id="KW-1185">Reference proteome</keyword>
<sequence>MHNIIIAEQGDNVVLIDVQDVFEEVFRIPVKALTRVKKVDHCLVSAWVLELRNKSWATLTFLYELATAIQTKAPDNQIDWKHTFYIVENDDYHQQLATLKVLFSTFPREVPDAEKVVYTKKVERQTRYRDIEMAIMNIVVANLETYALPYSDRWS</sequence>
<evidence type="ECO:0000313" key="1">
    <source>
        <dbReference type="EMBL" id="PUZ28103.1"/>
    </source>
</evidence>
<dbReference type="Proteomes" id="UP000244450">
    <property type="component" value="Unassembled WGS sequence"/>
</dbReference>
<protein>
    <submittedName>
        <fullName evidence="1">Uncharacterized protein</fullName>
    </submittedName>
</protein>
<dbReference type="OrthoDB" id="1467566at2"/>